<protein>
    <submittedName>
        <fullName evidence="2">Uncharacterized protein</fullName>
    </submittedName>
</protein>
<accession>A0A8X6XTV7</accession>
<dbReference type="EMBL" id="BMAV01012606">
    <property type="protein sequence ID" value="GFY59439.1"/>
    <property type="molecule type" value="Genomic_DNA"/>
</dbReference>
<reference evidence="2" key="1">
    <citation type="submission" date="2020-08" db="EMBL/GenBank/DDBJ databases">
        <title>Multicomponent nature underlies the extraordinary mechanical properties of spider dragline silk.</title>
        <authorList>
            <person name="Kono N."/>
            <person name="Nakamura H."/>
            <person name="Mori M."/>
            <person name="Yoshida Y."/>
            <person name="Ohtoshi R."/>
            <person name="Malay A.D."/>
            <person name="Moran D.A.P."/>
            <person name="Tomita M."/>
            <person name="Numata K."/>
            <person name="Arakawa K."/>
        </authorList>
    </citation>
    <scope>NUCLEOTIDE SEQUENCE</scope>
</reference>
<feature type="region of interest" description="Disordered" evidence="1">
    <location>
        <begin position="72"/>
        <end position="128"/>
    </location>
</feature>
<evidence type="ECO:0000313" key="2">
    <source>
        <dbReference type="EMBL" id="GFY59439.1"/>
    </source>
</evidence>
<name>A0A8X6XTV7_9ARAC</name>
<sequence>MDHSNPLYKKPSERRLVDNAPVFYTGLTNIKFDFECLTSLLCRQCKKNLKNFEPNSNDLCNNCIAESKKCEETNQNDEPASTLNYKEVSPNAKRTLLPAPSSPYSPNLLLNNSNESHSPVNGISDQVS</sequence>
<proteinExistence type="predicted"/>
<evidence type="ECO:0000313" key="3">
    <source>
        <dbReference type="Proteomes" id="UP000886998"/>
    </source>
</evidence>
<comment type="caution">
    <text evidence="2">The sequence shown here is derived from an EMBL/GenBank/DDBJ whole genome shotgun (WGS) entry which is preliminary data.</text>
</comment>
<gene>
    <name evidence="2" type="primary">NCL1_46905</name>
    <name evidence="2" type="ORF">TNIN_209931</name>
</gene>
<keyword evidence="3" id="KW-1185">Reference proteome</keyword>
<feature type="compositionally biased region" description="Low complexity" evidence="1">
    <location>
        <begin position="96"/>
        <end position="119"/>
    </location>
</feature>
<dbReference type="AlphaFoldDB" id="A0A8X6XTV7"/>
<organism evidence="2 3">
    <name type="scientific">Trichonephila inaurata madagascariensis</name>
    <dbReference type="NCBI Taxonomy" id="2747483"/>
    <lineage>
        <taxon>Eukaryota</taxon>
        <taxon>Metazoa</taxon>
        <taxon>Ecdysozoa</taxon>
        <taxon>Arthropoda</taxon>
        <taxon>Chelicerata</taxon>
        <taxon>Arachnida</taxon>
        <taxon>Araneae</taxon>
        <taxon>Araneomorphae</taxon>
        <taxon>Entelegynae</taxon>
        <taxon>Araneoidea</taxon>
        <taxon>Nephilidae</taxon>
        <taxon>Trichonephila</taxon>
        <taxon>Trichonephila inaurata</taxon>
    </lineage>
</organism>
<evidence type="ECO:0000256" key="1">
    <source>
        <dbReference type="SAM" id="MobiDB-lite"/>
    </source>
</evidence>
<dbReference type="Proteomes" id="UP000886998">
    <property type="component" value="Unassembled WGS sequence"/>
</dbReference>